<evidence type="ECO:0000313" key="8">
    <source>
        <dbReference type="Proteomes" id="UP000305067"/>
    </source>
</evidence>
<dbReference type="PROSITE" id="PS00624">
    <property type="entry name" value="GMC_OXRED_2"/>
    <property type="match status" value="1"/>
</dbReference>
<dbReference type="STRING" id="1884261.A0A5C3QE39"/>
<dbReference type="PROSITE" id="PS00623">
    <property type="entry name" value="GMC_OXRED_1"/>
    <property type="match status" value="1"/>
</dbReference>
<keyword evidence="3 4" id="KW-0274">FAD</keyword>
<protein>
    <submittedName>
        <fullName evidence="7">Alcohol oxidase-like protein</fullName>
    </submittedName>
</protein>
<dbReference type="SUPFAM" id="SSF54373">
    <property type="entry name" value="FAD-linked reductases, C-terminal domain"/>
    <property type="match status" value="1"/>
</dbReference>
<organism evidence="7 8">
    <name type="scientific">Pterulicium gracile</name>
    <dbReference type="NCBI Taxonomy" id="1884261"/>
    <lineage>
        <taxon>Eukaryota</taxon>
        <taxon>Fungi</taxon>
        <taxon>Dikarya</taxon>
        <taxon>Basidiomycota</taxon>
        <taxon>Agaricomycotina</taxon>
        <taxon>Agaricomycetes</taxon>
        <taxon>Agaricomycetidae</taxon>
        <taxon>Agaricales</taxon>
        <taxon>Pleurotineae</taxon>
        <taxon>Pterulaceae</taxon>
        <taxon>Pterulicium</taxon>
    </lineage>
</organism>
<evidence type="ECO:0000256" key="4">
    <source>
        <dbReference type="RuleBase" id="RU003968"/>
    </source>
</evidence>
<dbReference type="Gene3D" id="3.30.560.10">
    <property type="entry name" value="Glucose Oxidase, domain 3"/>
    <property type="match status" value="1"/>
</dbReference>
<dbReference type="PANTHER" id="PTHR11552:SF78">
    <property type="entry name" value="GLUCOSE-METHANOL-CHOLINE OXIDOREDUCTASE N-TERMINAL DOMAIN-CONTAINING PROTEIN"/>
    <property type="match status" value="1"/>
</dbReference>
<dbReference type="InterPro" id="IPR007867">
    <property type="entry name" value="GMC_OxRtase_C"/>
</dbReference>
<feature type="binding site" evidence="3">
    <location>
        <begin position="526"/>
        <end position="527"/>
    </location>
    <ligand>
        <name>FAD</name>
        <dbReference type="ChEBI" id="CHEBI:57692"/>
    </ligand>
</feature>
<dbReference type="InterPro" id="IPR012132">
    <property type="entry name" value="GMC_OxRdtase"/>
</dbReference>
<accession>A0A5C3QE39</accession>
<evidence type="ECO:0000256" key="2">
    <source>
        <dbReference type="ARBA" id="ARBA00010790"/>
    </source>
</evidence>
<evidence type="ECO:0000313" key="7">
    <source>
        <dbReference type="EMBL" id="TFK99349.1"/>
    </source>
</evidence>
<dbReference type="OrthoDB" id="269227at2759"/>
<reference evidence="7 8" key="1">
    <citation type="journal article" date="2019" name="Nat. Ecol. Evol.">
        <title>Megaphylogeny resolves global patterns of mushroom evolution.</title>
        <authorList>
            <person name="Varga T."/>
            <person name="Krizsan K."/>
            <person name="Foldi C."/>
            <person name="Dima B."/>
            <person name="Sanchez-Garcia M."/>
            <person name="Sanchez-Ramirez S."/>
            <person name="Szollosi G.J."/>
            <person name="Szarkandi J.G."/>
            <person name="Papp V."/>
            <person name="Albert L."/>
            <person name="Andreopoulos W."/>
            <person name="Angelini C."/>
            <person name="Antonin V."/>
            <person name="Barry K.W."/>
            <person name="Bougher N.L."/>
            <person name="Buchanan P."/>
            <person name="Buyck B."/>
            <person name="Bense V."/>
            <person name="Catcheside P."/>
            <person name="Chovatia M."/>
            <person name="Cooper J."/>
            <person name="Damon W."/>
            <person name="Desjardin D."/>
            <person name="Finy P."/>
            <person name="Geml J."/>
            <person name="Haridas S."/>
            <person name="Hughes K."/>
            <person name="Justo A."/>
            <person name="Karasinski D."/>
            <person name="Kautmanova I."/>
            <person name="Kiss B."/>
            <person name="Kocsube S."/>
            <person name="Kotiranta H."/>
            <person name="LaButti K.M."/>
            <person name="Lechner B.E."/>
            <person name="Liimatainen K."/>
            <person name="Lipzen A."/>
            <person name="Lukacs Z."/>
            <person name="Mihaltcheva S."/>
            <person name="Morgado L.N."/>
            <person name="Niskanen T."/>
            <person name="Noordeloos M.E."/>
            <person name="Ohm R.A."/>
            <person name="Ortiz-Santana B."/>
            <person name="Ovrebo C."/>
            <person name="Racz N."/>
            <person name="Riley R."/>
            <person name="Savchenko A."/>
            <person name="Shiryaev A."/>
            <person name="Soop K."/>
            <person name="Spirin V."/>
            <person name="Szebenyi C."/>
            <person name="Tomsovsky M."/>
            <person name="Tulloss R.E."/>
            <person name="Uehling J."/>
            <person name="Grigoriev I.V."/>
            <person name="Vagvolgyi C."/>
            <person name="Papp T."/>
            <person name="Martin F.M."/>
            <person name="Miettinen O."/>
            <person name="Hibbett D.S."/>
            <person name="Nagy L.G."/>
        </authorList>
    </citation>
    <scope>NUCLEOTIDE SEQUENCE [LARGE SCALE GENOMIC DNA]</scope>
    <source>
        <strain evidence="7 8">CBS 309.79</strain>
    </source>
</reference>
<dbReference type="SUPFAM" id="SSF51905">
    <property type="entry name" value="FAD/NAD(P)-binding domain"/>
    <property type="match status" value="1"/>
</dbReference>
<dbReference type="EMBL" id="ML178834">
    <property type="protein sequence ID" value="TFK99349.1"/>
    <property type="molecule type" value="Genomic_DNA"/>
</dbReference>
<dbReference type="Proteomes" id="UP000305067">
    <property type="component" value="Unassembled WGS sequence"/>
</dbReference>
<dbReference type="InterPro" id="IPR036188">
    <property type="entry name" value="FAD/NAD-bd_sf"/>
</dbReference>
<feature type="domain" description="Glucose-methanol-choline oxidoreductase N-terminal" evidence="5">
    <location>
        <begin position="85"/>
        <end position="108"/>
    </location>
</feature>
<dbReference type="PANTHER" id="PTHR11552">
    <property type="entry name" value="GLUCOSE-METHANOL-CHOLINE GMC OXIDOREDUCTASE"/>
    <property type="match status" value="1"/>
</dbReference>
<proteinExistence type="inferred from homology"/>
<dbReference type="GO" id="GO:0050660">
    <property type="term" value="F:flavin adenine dinucleotide binding"/>
    <property type="evidence" value="ECO:0007669"/>
    <property type="project" value="InterPro"/>
</dbReference>
<comment type="cofactor">
    <cofactor evidence="1 3">
        <name>FAD</name>
        <dbReference type="ChEBI" id="CHEBI:57692"/>
    </cofactor>
</comment>
<keyword evidence="4" id="KW-0285">Flavoprotein</keyword>
<gene>
    <name evidence="7" type="ORF">BDV98DRAFT_532847</name>
</gene>
<evidence type="ECO:0000256" key="3">
    <source>
        <dbReference type="PIRSR" id="PIRSR000137-2"/>
    </source>
</evidence>
<name>A0A5C3QE39_9AGAR</name>
<feature type="binding site" evidence="3">
    <location>
        <position position="229"/>
    </location>
    <ligand>
        <name>FAD</name>
        <dbReference type="ChEBI" id="CHEBI:57692"/>
    </ligand>
</feature>
<sequence length="595" mass="63651">MSAEYDLIFVGGGFAACVTASRLATADPNLKILIVEQGPHSEDLPQVAVPGIYLSNMIPGSTTQRFHMSNPVEHLGGRVAVVPTGRALGGGSAVNSMIYARASASDFDEWKNVHKNPGWGAEELTPLMEKLETFQPAPGAPTHGSTGGMKGSIGNTTQFGLEALEVAKKYDPTRGSALDTNDLKTIDKWVLWPKWVDETTGRRSDAAYEFLYPVLKTNKNVAVSVDSDVNRVLFDGTRATGIEYTHNGQTLTAKASKLVVVSAGTLGSSAVLERSGVGAPEVLKAAGVEVIVDLPGVGADYQDHQLLKQAVYLDDSAETLDFAHGGDMPKIGMHMEEYKASGGKGLLASNGIETGIKYKPSAQELEGLSPEFQKFFAEKFATKSDKGLVWIAGSAGLLGPHDDFEPGAKLSMWCSMLLYPESHGHLHIRTKNVNDPLDFDCGFVRSPLDLEALRYSYKRTREYARRHPMYRGEVHQLHPAFPSSSKAAVALPPQTPVAIDAPDFTYTAEDDKLIDEFVGQTVSTTWHSMSTCAMKPRAKGGVVDSNLNVYGTQSLKVGDLSISPSNVGANSGATAGVIGEKAAVIIAQELGIQLA</sequence>
<dbReference type="InterPro" id="IPR000172">
    <property type="entry name" value="GMC_OxRdtase_N"/>
</dbReference>
<dbReference type="AlphaFoldDB" id="A0A5C3QE39"/>
<feature type="domain" description="Glucose-methanol-choline oxidoreductase N-terminal" evidence="6">
    <location>
        <begin position="264"/>
        <end position="278"/>
    </location>
</feature>
<dbReference type="Gene3D" id="3.50.50.60">
    <property type="entry name" value="FAD/NAD(P)-binding domain"/>
    <property type="match status" value="1"/>
</dbReference>
<evidence type="ECO:0000259" key="5">
    <source>
        <dbReference type="PROSITE" id="PS00623"/>
    </source>
</evidence>
<dbReference type="GO" id="GO:0016614">
    <property type="term" value="F:oxidoreductase activity, acting on CH-OH group of donors"/>
    <property type="evidence" value="ECO:0007669"/>
    <property type="project" value="InterPro"/>
</dbReference>
<dbReference type="Pfam" id="PF00732">
    <property type="entry name" value="GMC_oxred_N"/>
    <property type="match status" value="1"/>
</dbReference>
<comment type="similarity">
    <text evidence="2 4">Belongs to the GMC oxidoreductase family.</text>
</comment>
<evidence type="ECO:0000259" key="6">
    <source>
        <dbReference type="PROSITE" id="PS00624"/>
    </source>
</evidence>
<evidence type="ECO:0000256" key="1">
    <source>
        <dbReference type="ARBA" id="ARBA00001974"/>
    </source>
</evidence>
<dbReference type="PIRSF" id="PIRSF000137">
    <property type="entry name" value="Alcohol_oxidase"/>
    <property type="match status" value="1"/>
</dbReference>
<dbReference type="Pfam" id="PF05199">
    <property type="entry name" value="GMC_oxred_C"/>
    <property type="match status" value="1"/>
</dbReference>
<keyword evidence="8" id="KW-1185">Reference proteome</keyword>